<feature type="domain" description="Transposase IS66 central" evidence="3">
    <location>
        <begin position="215"/>
        <end position="493"/>
    </location>
</feature>
<dbReference type="InterPro" id="IPR052344">
    <property type="entry name" value="Transposase-related"/>
</dbReference>
<dbReference type="PANTHER" id="PTHR33678">
    <property type="entry name" value="BLL1576 PROTEIN"/>
    <property type="match status" value="1"/>
</dbReference>
<dbReference type="PANTHER" id="PTHR33678:SF2">
    <property type="match status" value="1"/>
</dbReference>
<feature type="compositionally biased region" description="Acidic residues" evidence="2">
    <location>
        <begin position="98"/>
        <end position="114"/>
    </location>
</feature>
<feature type="compositionally biased region" description="Basic residues" evidence="2">
    <location>
        <begin position="120"/>
        <end position="132"/>
    </location>
</feature>
<proteinExistence type="predicted"/>
<gene>
    <name evidence="4" type="ORF">DSCO28_18100</name>
</gene>
<feature type="coiled-coil region" evidence="1">
    <location>
        <begin position="28"/>
        <end position="62"/>
    </location>
</feature>
<name>A0A5K7ZIL9_9BACT</name>
<dbReference type="RefSeq" id="WP_155321999.1">
    <property type="nucleotide sequence ID" value="NZ_AP021876.1"/>
</dbReference>
<accession>A0A5K7ZIL9</accession>
<evidence type="ECO:0000313" key="5">
    <source>
        <dbReference type="Proteomes" id="UP000425960"/>
    </source>
</evidence>
<evidence type="ECO:0000256" key="2">
    <source>
        <dbReference type="SAM" id="MobiDB-lite"/>
    </source>
</evidence>
<evidence type="ECO:0000259" key="3">
    <source>
        <dbReference type="Pfam" id="PF03050"/>
    </source>
</evidence>
<protein>
    <submittedName>
        <fullName evidence="4">Transposase</fullName>
    </submittedName>
</protein>
<evidence type="ECO:0000256" key="1">
    <source>
        <dbReference type="SAM" id="Coils"/>
    </source>
</evidence>
<dbReference type="AlphaFoldDB" id="A0A5K7ZIL9"/>
<dbReference type="Proteomes" id="UP000425960">
    <property type="component" value="Chromosome"/>
</dbReference>
<dbReference type="InterPro" id="IPR004291">
    <property type="entry name" value="Transposase_IS66_central"/>
</dbReference>
<sequence>MSIVDVASTEISQNAESAVSTVDWQVYGTAARLQIITLEQRIAQLEAELSEKSILCNELNQQIDALKYQLVWMAQQIFGKKSEASKTDSDLANKADDESSNDVPADDEQQDDTTTDANQKKGRGKQKGAKGYGRRLRTDLPFEEIFHDIDDDDKFCPQCGLPFEALPFTEDSELIHWEVKLVRHIHRRCCYTPTCTCQAVPGIVTAPPVDKLIPKGMFTEGFWVRLILEKFLFQRPLYRIRQVLVLEGFDVSQGTLTGGLNKIKDLVEPLYKGIIQQSRQANHWQMDETRWMVFEEIAGKTGYRWWLWVVVTKDTVVYLLDPTRSSKVPKEHLGPHAKGILSVDRYSAYKALSELILLAFCWAHQRRDFIRIHDGYRSTRDWANAWIERIDELFHINAQRCAAIKDPAVFDLHQQQLNTAVEKMAETWQKELLDDTLRPWQTSALKSMKNHWSGLTIFVDNPHVPMDNNESERRLRNPVIGRKNYYGCGSVWSGSLCAMLFTILQTCCINRIDPQRLLLAYFQACAENRGRVPQDPSAFLPWNLTEEKRQAWKLNDGFP</sequence>
<dbReference type="KEGG" id="dov:DSCO28_18100"/>
<reference evidence="4 5" key="1">
    <citation type="submission" date="2019-11" db="EMBL/GenBank/DDBJ databases">
        <title>Comparative genomics of hydrocarbon-degrading Desulfosarcina strains.</title>
        <authorList>
            <person name="Watanabe M."/>
            <person name="Kojima H."/>
            <person name="Fukui M."/>
        </authorList>
    </citation>
    <scope>NUCLEOTIDE SEQUENCE [LARGE SCALE GENOMIC DNA]</scope>
    <source>
        <strain evidence="4 5">28bB2T</strain>
    </source>
</reference>
<evidence type="ECO:0000313" key="4">
    <source>
        <dbReference type="EMBL" id="BBO81244.1"/>
    </source>
</evidence>
<dbReference type="EMBL" id="AP021876">
    <property type="protein sequence ID" value="BBO81244.1"/>
    <property type="molecule type" value="Genomic_DNA"/>
</dbReference>
<feature type="region of interest" description="Disordered" evidence="2">
    <location>
        <begin position="85"/>
        <end position="132"/>
    </location>
</feature>
<organism evidence="4 5">
    <name type="scientific">Desulfosarcina ovata subsp. sediminis</name>
    <dbReference type="NCBI Taxonomy" id="885957"/>
    <lineage>
        <taxon>Bacteria</taxon>
        <taxon>Pseudomonadati</taxon>
        <taxon>Thermodesulfobacteriota</taxon>
        <taxon>Desulfobacteria</taxon>
        <taxon>Desulfobacterales</taxon>
        <taxon>Desulfosarcinaceae</taxon>
        <taxon>Desulfosarcina</taxon>
    </lineage>
</organism>
<dbReference type="NCBIfam" id="NF033517">
    <property type="entry name" value="transpos_IS66"/>
    <property type="match status" value="1"/>
</dbReference>
<dbReference type="Pfam" id="PF03050">
    <property type="entry name" value="DDE_Tnp_IS66"/>
    <property type="match status" value="1"/>
</dbReference>
<feature type="compositionally biased region" description="Basic and acidic residues" evidence="2">
    <location>
        <begin position="85"/>
        <end position="97"/>
    </location>
</feature>
<keyword evidence="1" id="KW-0175">Coiled coil</keyword>